<evidence type="ECO:0000313" key="3">
    <source>
        <dbReference type="Proteomes" id="UP000077177"/>
    </source>
</evidence>
<accession>A0A172U071</accession>
<feature type="transmembrane region" description="Helical" evidence="1">
    <location>
        <begin position="174"/>
        <end position="195"/>
    </location>
</feature>
<dbReference type="OrthoDB" id="662235at2"/>
<evidence type="ECO:0008006" key="4">
    <source>
        <dbReference type="Google" id="ProtNLM"/>
    </source>
</evidence>
<dbReference type="AlphaFoldDB" id="A0A172U071"/>
<dbReference type="KEGG" id="fla:SY85_22065"/>
<evidence type="ECO:0000256" key="1">
    <source>
        <dbReference type="SAM" id="Phobius"/>
    </source>
</evidence>
<reference evidence="3" key="1">
    <citation type="submission" date="2015-01" db="EMBL/GenBank/DDBJ databases">
        <title>Flavisolibacter sp./LCS9/ whole genome sequencing.</title>
        <authorList>
            <person name="Kim M.K."/>
            <person name="Srinivasan S."/>
            <person name="Lee J.-J."/>
        </authorList>
    </citation>
    <scope>NUCLEOTIDE SEQUENCE [LARGE SCALE GENOMIC DNA]</scope>
    <source>
        <strain evidence="3">LCS9</strain>
    </source>
</reference>
<dbReference type="EMBL" id="CP011390">
    <property type="protein sequence ID" value="ANE52759.1"/>
    <property type="molecule type" value="Genomic_DNA"/>
</dbReference>
<protein>
    <recommendedName>
        <fullName evidence="4">DUF4386 domain-containing protein</fullName>
    </recommendedName>
</protein>
<evidence type="ECO:0000313" key="2">
    <source>
        <dbReference type="EMBL" id="ANE52759.1"/>
    </source>
</evidence>
<keyword evidence="1" id="KW-1133">Transmembrane helix</keyword>
<feature type="transmembrane region" description="Helical" evidence="1">
    <location>
        <begin position="142"/>
        <end position="162"/>
    </location>
</feature>
<feature type="transmembrane region" description="Helical" evidence="1">
    <location>
        <begin position="56"/>
        <end position="79"/>
    </location>
</feature>
<proteinExistence type="predicted"/>
<gene>
    <name evidence="2" type="ORF">SY85_22065</name>
</gene>
<dbReference type="Proteomes" id="UP000077177">
    <property type="component" value="Chromosome"/>
</dbReference>
<feature type="transmembrane region" description="Helical" evidence="1">
    <location>
        <begin position="12"/>
        <end position="36"/>
    </location>
</feature>
<sequence length="229" mass="25545">MNLIKEQRSIGIITILSGLIALACIILTLIAVNFNIDALSDPVLVLSTVGTNSVAARWSMISDMFGYYLLLLPIIYLFHDWMKEKSAWNNLVTFSGVAYVLIGSIGASILAVVWPNIMDAFHSANVTEQQILTANFKLINDAVYSGLWNLLEMSFAAVWWIFIGYQLQKNEFKYIGWLTISTGISCLGDTVAGILQFDTLHEVSLNIYLSLAIVWAIVIGIFIMRKKLK</sequence>
<dbReference type="STRING" id="1492898.SY85_22065"/>
<feature type="transmembrane region" description="Helical" evidence="1">
    <location>
        <begin position="91"/>
        <end position="114"/>
    </location>
</feature>
<reference evidence="2 3" key="2">
    <citation type="journal article" date="2016" name="Int. J. Syst. Evol. Microbiol.">
        <title>Flavisolibacter tropicus sp. nov., isolated from tropical soil.</title>
        <authorList>
            <person name="Lee J.J."/>
            <person name="Kang M.S."/>
            <person name="Kim G.S."/>
            <person name="Lee C.S."/>
            <person name="Lim S."/>
            <person name="Lee J."/>
            <person name="Roh S.H."/>
            <person name="Kang H."/>
            <person name="Ha J.M."/>
            <person name="Bae S."/>
            <person name="Jung H.Y."/>
            <person name="Kim M.K."/>
        </authorList>
    </citation>
    <scope>NUCLEOTIDE SEQUENCE [LARGE SCALE GENOMIC DNA]</scope>
    <source>
        <strain evidence="2 3">LCS9</strain>
    </source>
</reference>
<keyword evidence="1" id="KW-0812">Transmembrane</keyword>
<organism evidence="2 3">
    <name type="scientific">Flavisolibacter tropicus</name>
    <dbReference type="NCBI Taxonomy" id="1492898"/>
    <lineage>
        <taxon>Bacteria</taxon>
        <taxon>Pseudomonadati</taxon>
        <taxon>Bacteroidota</taxon>
        <taxon>Chitinophagia</taxon>
        <taxon>Chitinophagales</taxon>
        <taxon>Chitinophagaceae</taxon>
        <taxon>Flavisolibacter</taxon>
    </lineage>
</organism>
<dbReference type="RefSeq" id="WP_066407811.1">
    <property type="nucleotide sequence ID" value="NZ_CP011390.1"/>
</dbReference>
<feature type="transmembrane region" description="Helical" evidence="1">
    <location>
        <begin position="207"/>
        <end position="224"/>
    </location>
</feature>
<dbReference type="PROSITE" id="PS51257">
    <property type="entry name" value="PROKAR_LIPOPROTEIN"/>
    <property type="match status" value="1"/>
</dbReference>
<keyword evidence="1" id="KW-0472">Membrane</keyword>
<name>A0A172U071_9BACT</name>
<keyword evidence="3" id="KW-1185">Reference proteome</keyword>